<dbReference type="EMBL" id="SMLM01000001">
    <property type="protein sequence ID" value="TFZ07145.1"/>
    <property type="molecule type" value="Genomic_DNA"/>
</dbReference>
<gene>
    <name evidence="1" type="ORF">EZ313_11180</name>
</gene>
<dbReference type="Proteomes" id="UP000298180">
    <property type="component" value="Unassembled WGS sequence"/>
</dbReference>
<name>A0A4Z0CAJ3_9BURK</name>
<evidence type="ECO:0000313" key="2">
    <source>
        <dbReference type="Proteomes" id="UP000298180"/>
    </source>
</evidence>
<proteinExistence type="predicted"/>
<reference evidence="1 2" key="1">
    <citation type="submission" date="2019-03" db="EMBL/GenBank/DDBJ databases">
        <title>Ramlibacter henchirensis DSM 14656, whole genome shotgun sequence.</title>
        <authorList>
            <person name="Zhang X."/>
            <person name="Feng G."/>
            <person name="Zhu H."/>
        </authorList>
    </citation>
    <scope>NUCLEOTIDE SEQUENCE [LARGE SCALE GENOMIC DNA]</scope>
    <source>
        <strain evidence="1 2">DSM 14656</strain>
    </source>
</reference>
<comment type="caution">
    <text evidence="1">The sequence shown here is derived from an EMBL/GenBank/DDBJ whole genome shotgun (WGS) entry which is preliminary data.</text>
</comment>
<accession>A0A4Z0CAJ3</accession>
<keyword evidence="2" id="KW-1185">Reference proteome</keyword>
<dbReference type="AlphaFoldDB" id="A0A4Z0CAJ3"/>
<evidence type="ECO:0000313" key="1">
    <source>
        <dbReference type="EMBL" id="TFZ07145.1"/>
    </source>
</evidence>
<sequence length="186" mass="20588">MDRRSIIVALACWPFARLHAEEDVSRPRYKISAGQLHKALATRFPMRFGSEGLLAIEISAPSLHLLPARNMLGAGLLAEIKGVQMRQPQWAELDLGFALRYEPADQTIRAHQPELLALQRKGLPPDAQDLFKAMLPVMAREAVGEVVLHRFSASELALADTMGFEPEKLTVVEDGLVLSFAPKQGR</sequence>
<organism evidence="1 2">
    <name type="scientific">Ramlibacter henchirensis</name>
    <dbReference type="NCBI Taxonomy" id="204072"/>
    <lineage>
        <taxon>Bacteria</taxon>
        <taxon>Pseudomonadati</taxon>
        <taxon>Pseudomonadota</taxon>
        <taxon>Betaproteobacteria</taxon>
        <taxon>Burkholderiales</taxon>
        <taxon>Comamonadaceae</taxon>
        <taxon>Ramlibacter</taxon>
    </lineage>
</organism>
<protein>
    <submittedName>
        <fullName evidence="1">DUF1439 domain-containing protein</fullName>
    </submittedName>
</protein>